<evidence type="ECO:0000313" key="8">
    <source>
        <dbReference type="EMBL" id="ODH12868.1"/>
    </source>
</evidence>
<dbReference type="Pfam" id="PF01067">
    <property type="entry name" value="Calpain_III"/>
    <property type="match status" value="1"/>
</dbReference>
<dbReference type="Pfam" id="PF00648">
    <property type="entry name" value="Peptidase_C2"/>
    <property type="match status" value="1"/>
</dbReference>
<dbReference type="GO" id="GO:0006508">
    <property type="term" value="P:proteolysis"/>
    <property type="evidence" value="ECO:0007669"/>
    <property type="project" value="UniProtKB-KW"/>
</dbReference>
<dbReference type="SUPFAM" id="SSF54001">
    <property type="entry name" value="Cysteine proteinases"/>
    <property type="match status" value="1"/>
</dbReference>
<dbReference type="InterPro" id="IPR022683">
    <property type="entry name" value="Calpain_III"/>
</dbReference>
<dbReference type="Proteomes" id="UP000242814">
    <property type="component" value="Unassembled WGS sequence"/>
</dbReference>
<feature type="region of interest" description="Disordered" evidence="6">
    <location>
        <begin position="1"/>
        <end position="30"/>
    </location>
</feature>
<keyword evidence="4 5" id="KW-0788">Thiol protease</keyword>
<feature type="compositionally biased region" description="Polar residues" evidence="6">
    <location>
        <begin position="77"/>
        <end position="88"/>
    </location>
</feature>
<dbReference type="EMBL" id="LZYO01000702">
    <property type="protein sequence ID" value="ODH12868.1"/>
    <property type="molecule type" value="Genomic_DNA"/>
</dbReference>
<feature type="domain" description="Calpain catalytic" evidence="7">
    <location>
        <begin position="132"/>
        <end position="502"/>
    </location>
</feature>
<evidence type="ECO:0000256" key="6">
    <source>
        <dbReference type="SAM" id="MobiDB-lite"/>
    </source>
</evidence>
<keyword evidence="3 5" id="KW-0378">Hydrolase</keyword>
<dbReference type="InterPro" id="IPR038765">
    <property type="entry name" value="Papain-like_cys_pep_sf"/>
</dbReference>
<reference evidence="8 9" key="1">
    <citation type="submission" date="2016-06" db="EMBL/GenBank/DDBJ databases">
        <authorList>
            <person name="Kjaerup R.B."/>
            <person name="Dalgaard T.S."/>
            <person name="Juul-Madsen H.R."/>
        </authorList>
    </citation>
    <scope>NUCLEOTIDE SEQUENCE [LARGE SCALE GENOMIC DNA]</scope>
    <source>
        <strain evidence="8 9">Pb300</strain>
    </source>
</reference>
<evidence type="ECO:0000256" key="4">
    <source>
        <dbReference type="ARBA" id="ARBA00022807"/>
    </source>
</evidence>
<dbReference type="Gene3D" id="2.60.120.380">
    <property type="match status" value="1"/>
</dbReference>
<dbReference type="SMART" id="SM00720">
    <property type="entry name" value="calpain_III"/>
    <property type="match status" value="1"/>
</dbReference>
<dbReference type="AlphaFoldDB" id="A0A1D2J3I5"/>
<feature type="region of interest" description="Disordered" evidence="6">
    <location>
        <begin position="76"/>
        <end position="115"/>
    </location>
</feature>
<dbReference type="InterPro" id="IPR051297">
    <property type="entry name" value="PalB/RIM13"/>
</dbReference>
<feature type="active site" evidence="5">
    <location>
        <position position="408"/>
    </location>
</feature>
<comment type="similarity">
    <text evidence="1">Belongs to the peptidase C2 family. PalB/RIM13 subfamily.</text>
</comment>
<proteinExistence type="inferred from homology"/>
<keyword evidence="2 5" id="KW-0645">Protease</keyword>
<gene>
    <name evidence="8" type="ORF">ACO22_07835</name>
</gene>
<sequence length="922" mass="102455">MSQSSSTVGELEIQAQKAENDMSAAETQSSALDAAISAVESYLGALKLASSPSERQRLDAKCKELLGMAEDIKRSKSWCQDPSRDNNGSSASASASKRKSSNVKPNLREPVSQRQLSKREQIILLEDSKLNGFVFPPWQSVPDPREFELDESGQLFTDQCDLRLSNLQLQHYNGWKRASERSAARVPLDRRRSPNQPLEDAKSIDLVQDVTTDCSVVASLCAVISQVERGYSKVWLTLSRPSIFTVRIIEVCVDKRGPQVYAIKFYPSEKETLRPKPSKSGKYIFRMHFNGCYRKVVVDNRLPSSKTSRFLHVTDRNDPELLWPALVEKAYLKLRGGYDFPGSNSGTDLWILTGWIPEQIFLHEADMIPGQLWTRLFNAFSYGDVLITAGTGAFTELEEKELGIIGMHDYAILDMKENNGRRQFLVKNPWAAGTVWEGIGQSEPPAAGECDNNSSSSNNNNNNNNNNDGRQRRNYPMSPGTFWTDCDKLLQNFECLYLNWNPVLFSFRQDIYFTWDLYAGRSGPGCFERNPQLSVSSKSGGSVWLLLSRHFATDDYLLFRHQFGDISKGKVEHGFTSLWVFNNDGQKVSLSEGVLHRAPFVDSPNTLMKFEMPPNTTYTVVVAEQSLRRATRNFSLSGFSTGSLTISRASDKYIFVQSLETAWTKSTAGGNLESGRYPTNPQFKIETIDTCDIAVLLETRDPELATHVKVVWSGGKRVSTVKSRDVAFASGDYRRGSSLAEYVRLPKGSYTAVCSTFAPDQVGKFTLWVKSTKECAVSLLPPEGAGCLSALSNVGEFPPGTERILAPITSSRLTKAKAIARFKGSWIGSRIVAPSPILMSIELGQGPYKKVFEFSNDGHFSDAASGVRIEEFDMQPLFNQLGGLWLVVERVGGPEGEVYDTLQVEILSEDRVEIGAWGVGGG</sequence>
<comment type="caution">
    <text evidence="8">The sequence shown here is derived from an EMBL/GenBank/DDBJ whole genome shotgun (WGS) entry which is preliminary data.</text>
</comment>
<dbReference type="PROSITE" id="PS50203">
    <property type="entry name" value="CALPAIN_CAT"/>
    <property type="match status" value="1"/>
</dbReference>
<feature type="active site" evidence="5">
    <location>
        <position position="428"/>
    </location>
</feature>
<dbReference type="Gene3D" id="3.90.70.10">
    <property type="entry name" value="Cysteine proteinases"/>
    <property type="match status" value="1"/>
</dbReference>
<feature type="region of interest" description="Disordered" evidence="6">
    <location>
        <begin position="441"/>
        <end position="474"/>
    </location>
</feature>
<dbReference type="VEuPathDB" id="FungiDB:PADG_07809"/>
<dbReference type="GO" id="GO:0004198">
    <property type="term" value="F:calcium-dependent cysteine-type endopeptidase activity"/>
    <property type="evidence" value="ECO:0007669"/>
    <property type="project" value="InterPro"/>
</dbReference>
<feature type="compositionally biased region" description="Low complexity" evidence="6">
    <location>
        <begin position="452"/>
        <end position="467"/>
    </location>
</feature>
<evidence type="ECO:0000256" key="3">
    <source>
        <dbReference type="ARBA" id="ARBA00022801"/>
    </source>
</evidence>
<dbReference type="SMART" id="SM00230">
    <property type="entry name" value="CysPc"/>
    <property type="match status" value="1"/>
</dbReference>
<evidence type="ECO:0000256" key="2">
    <source>
        <dbReference type="ARBA" id="ARBA00022670"/>
    </source>
</evidence>
<dbReference type="InterPro" id="IPR001300">
    <property type="entry name" value="Peptidase_C2_calpain_cat"/>
</dbReference>
<feature type="active site" evidence="5">
    <location>
        <position position="214"/>
    </location>
</feature>
<evidence type="ECO:0000313" key="9">
    <source>
        <dbReference type="Proteomes" id="UP000242814"/>
    </source>
</evidence>
<protein>
    <recommendedName>
        <fullName evidence="7">Calpain catalytic domain-containing protein</fullName>
    </recommendedName>
</protein>
<name>A0A1D2J3I5_PARBR</name>
<dbReference type="PANTHER" id="PTHR46143:SF1">
    <property type="entry name" value="CALPAIN-7"/>
    <property type="match status" value="1"/>
</dbReference>
<dbReference type="SUPFAM" id="SSF49758">
    <property type="entry name" value="Calpain large subunit, middle domain (domain III)"/>
    <property type="match status" value="2"/>
</dbReference>
<dbReference type="VEuPathDB" id="FungiDB:PABG_06161"/>
<dbReference type="Pfam" id="PF25435">
    <property type="entry name" value="PalB_C"/>
    <property type="match status" value="1"/>
</dbReference>
<accession>A0A1D2J3I5</accession>
<evidence type="ECO:0000256" key="5">
    <source>
        <dbReference type="PROSITE-ProRule" id="PRU00239"/>
    </source>
</evidence>
<evidence type="ECO:0000256" key="1">
    <source>
        <dbReference type="ARBA" id="ARBA00010193"/>
    </source>
</evidence>
<dbReference type="InterPro" id="IPR022682">
    <property type="entry name" value="Calpain_domain_III"/>
</dbReference>
<dbReference type="InterPro" id="IPR036213">
    <property type="entry name" value="Calpain_III_sf"/>
</dbReference>
<organism evidence="8 9">
    <name type="scientific">Paracoccidioides brasiliensis</name>
    <dbReference type="NCBI Taxonomy" id="121759"/>
    <lineage>
        <taxon>Eukaryota</taxon>
        <taxon>Fungi</taxon>
        <taxon>Dikarya</taxon>
        <taxon>Ascomycota</taxon>
        <taxon>Pezizomycotina</taxon>
        <taxon>Eurotiomycetes</taxon>
        <taxon>Eurotiomycetidae</taxon>
        <taxon>Onygenales</taxon>
        <taxon>Ajellomycetaceae</taxon>
        <taxon>Paracoccidioides</taxon>
    </lineage>
</organism>
<evidence type="ECO:0000259" key="7">
    <source>
        <dbReference type="PROSITE" id="PS50203"/>
    </source>
</evidence>
<dbReference type="PANTHER" id="PTHR46143">
    <property type="entry name" value="CALPAIN-7"/>
    <property type="match status" value="1"/>
</dbReference>